<reference evidence="4" key="1">
    <citation type="submission" date="2017-09" db="EMBL/GenBank/DDBJ databases">
        <authorList>
            <person name="Shetty A S."/>
        </authorList>
    </citation>
    <scope>NUCLEOTIDE SEQUENCE [LARGE SCALE GENOMIC DNA]</scope>
</reference>
<keyword evidence="3" id="KW-0378">Hydrolase</keyword>
<organism evidence="3 4">
    <name type="scientific">Anaerobutyricum hallii</name>
    <dbReference type="NCBI Taxonomy" id="39488"/>
    <lineage>
        <taxon>Bacteria</taxon>
        <taxon>Bacillati</taxon>
        <taxon>Bacillota</taxon>
        <taxon>Clostridia</taxon>
        <taxon>Lachnospirales</taxon>
        <taxon>Lachnospiraceae</taxon>
        <taxon>Anaerobutyricum</taxon>
    </lineage>
</organism>
<dbReference type="PANTHER" id="PTHR36435">
    <property type="entry name" value="SLR1288 PROTEIN"/>
    <property type="match status" value="1"/>
</dbReference>
<dbReference type="EMBL" id="LT907978">
    <property type="protein sequence ID" value="SOB71432.1"/>
    <property type="molecule type" value="Genomic_DNA"/>
</dbReference>
<dbReference type="Proteomes" id="UP000217549">
    <property type="component" value="Chromosome I"/>
</dbReference>
<sequence length="370" mass="41656">MLEKSFLNPNKIWFMIVLLHIIGSVLVSLLGIFPFGIVIATTGIWFLLANIWERNLKNIGICIAGWLITIFTMYSLNISFQGTVLLNEILLLYVCWCCKKAYVKPTEYCHLKKVSLKSIFFIVIAAIFLFIMAGYVNACSMIVFQNLLDVSLEEISGHPLEAMIAVAIMPALIEEVLFRGIIYRGISDKKIAIFISAITFALLHMNFNQMCYAFVMGLFFAVVIYITDNLTVSIALHMLFNGFTVILCCFPSTKVIRTLLECHIAGYHLFNPGVTNMQGGIKISLVLIGGVIAVVSMLIAGYLVFLIGKEEIEEKEKKEVYKTKEKKETRIRTAKRTVIPENSEKWKPNALFFAGSGLCILITILYEILI</sequence>
<feature type="transmembrane region" description="Helical" evidence="1">
    <location>
        <begin position="59"/>
        <end position="76"/>
    </location>
</feature>
<evidence type="ECO:0000259" key="2">
    <source>
        <dbReference type="Pfam" id="PF02517"/>
    </source>
</evidence>
<protein>
    <submittedName>
        <fullName evidence="3">CAAX protease self-immunity</fullName>
    </submittedName>
</protein>
<feature type="transmembrane region" description="Helical" evidence="1">
    <location>
        <begin position="350"/>
        <end position="369"/>
    </location>
</feature>
<dbReference type="Pfam" id="PF02517">
    <property type="entry name" value="Rce1-like"/>
    <property type="match status" value="1"/>
</dbReference>
<feature type="transmembrane region" description="Helical" evidence="1">
    <location>
        <begin position="232"/>
        <end position="250"/>
    </location>
</feature>
<dbReference type="InterPro" id="IPR052710">
    <property type="entry name" value="CAAX_protease"/>
</dbReference>
<evidence type="ECO:0000313" key="3">
    <source>
        <dbReference type="EMBL" id="SOB71432.1"/>
    </source>
</evidence>
<name>A0A285PQD5_9FIRM</name>
<dbReference type="InterPro" id="IPR003675">
    <property type="entry name" value="Rce1/LyrA-like_dom"/>
</dbReference>
<feature type="transmembrane region" description="Helical" evidence="1">
    <location>
        <begin position="193"/>
        <end position="226"/>
    </location>
</feature>
<feature type="transmembrane region" description="Helical" evidence="1">
    <location>
        <begin position="35"/>
        <end position="52"/>
    </location>
</feature>
<proteinExistence type="predicted"/>
<keyword evidence="1" id="KW-0472">Membrane</keyword>
<dbReference type="GO" id="GO:0006508">
    <property type="term" value="P:proteolysis"/>
    <property type="evidence" value="ECO:0007669"/>
    <property type="project" value="UniProtKB-KW"/>
</dbReference>
<gene>
    <name evidence="3" type="ORF">EHLA_0685</name>
</gene>
<feature type="transmembrane region" description="Helical" evidence="1">
    <location>
        <begin position="119"/>
        <end position="143"/>
    </location>
</feature>
<keyword evidence="3" id="KW-0645">Protease</keyword>
<dbReference type="AlphaFoldDB" id="A0A285PQD5"/>
<keyword evidence="1" id="KW-1133">Transmembrane helix</keyword>
<evidence type="ECO:0000256" key="1">
    <source>
        <dbReference type="SAM" id="Phobius"/>
    </source>
</evidence>
<evidence type="ECO:0000313" key="4">
    <source>
        <dbReference type="Proteomes" id="UP000217549"/>
    </source>
</evidence>
<keyword evidence="1" id="KW-0812">Transmembrane</keyword>
<feature type="domain" description="CAAX prenyl protease 2/Lysostaphin resistance protein A-like" evidence="2">
    <location>
        <begin position="161"/>
        <end position="242"/>
    </location>
</feature>
<accession>A0A285PQD5</accession>
<feature type="transmembrane region" description="Helical" evidence="1">
    <location>
        <begin position="82"/>
        <end position="98"/>
    </location>
</feature>
<dbReference type="PANTHER" id="PTHR36435:SF1">
    <property type="entry name" value="CAAX AMINO TERMINAL PROTEASE FAMILY PROTEIN"/>
    <property type="match status" value="1"/>
</dbReference>
<feature type="transmembrane region" description="Helical" evidence="1">
    <location>
        <begin position="163"/>
        <end position="181"/>
    </location>
</feature>
<dbReference type="KEGG" id="ehl:EHLA_0685"/>
<dbReference type="GO" id="GO:0080120">
    <property type="term" value="P:CAAX-box protein maturation"/>
    <property type="evidence" value="ECO:0007669"/>
    <property type="project" value="UniProtKB-ARBA"/>
</dbReference>
<dbReference type="RefSeq" id="WP_096239313.1">
    <property type="nucleotide sequence ID" value="NZ_LT907978.1"/>
</dbReference>
<feature type="transmembrane region" description="Helical" evidence="1">
    <location>
        <begin position="285"/>
        <end position="307"/>
    </location>
</feature>
<keyword evidence="4" id="KW-1185">Reference proteome</keyword>
<dbReference type="GO" id="GO:0004175">
    <property type="term" value="F:endopeptidase activity"/>
    <property type="evidence" value="ECO:0007669"/>
    <property type="project" value="UniProtKB-ARBA"/>
</dbReference>